<proteinExistence type="predicted"/>
<evidence type="ECO:0000313" key="2">
    <source>
        <dbReference type="EMBL" id="AVH41985.1"/>
    </source>
</evidence>
<dbReference type="Pfam" id="PF05119">
    <property type="entry name" value="Terminase_4"/>
    <property type="match status" value="1"/>
</dbReference>
<dbReference type="EMBL" id="CP026924">
    <property type="protein sequence ID" value="AVH41985.1"/>
    <property type="molecule type" value="Genomic_DNA"/>
</dbReference>
<dbReference type="RefSeq" id="WP_104679511.1">
    <property type="nucleotide sequence ID" value="NZ_CP026924.1"/>
</dbReference>
<accession>A0A2L2LCA4</accession>
<sequence length="136" mass="14592">MSVHNRGVKPAISRDSNALSKAPAPPKHFTAYARAEWKRIMPGLIERGVITRDNLGGVENYCIAEGAVKQIASAMAALPVPDLKLGGLQIRYAQTARQLAAEYGLTPTSRARIGSVADSDDEDDNPMSVGRNRPHG</sequence>
<dbReference type="InterPro" id="IPR006448">
    <property type="entry name" value="Phage_term_ssu_P27"/>
</dbReference>
<reference evidence="2 3" key="1">
    <citation type="submission" date="2018-02" db="EMBL/GenBank/DDBJ databases">
        <title>Complete genome sequence of Agrobacterium tumefaciens 1D1609.</title>
        <authorList>
            <person name="Cho S.-T."/>
            <person name="Haryono M."/>
            <person name="Chang H.-H."/>
            <person name="Santos M.N."/>
            <person name="Lai E.-M."/>
            <person name="Kuo C.-H."/>
        </authorList>
    </citation>
    <scope>NUCLEOTIDE SEQUENCE [LARGE SCALE GENOMIC DNA]</scope>
    <source>
        <strain evidence="2 3">1D1609</strain>
    </source>
</reference>
<feature type="region of interest" description="Disordered" evidence="1">
    <location>
        <begin position="110"/>
        <end position="136"/>
    </location>
</feature>
<dbReference type="AlphaFoldDB" id="A0A2L2LCA4"/>
<evidence type="ECO:0000313" key="3">
    <source>
        <dbReference type="Proteomes" id="UP000237717"/>
    </source>
</evidence>
<feature type="region of interest" description="Disordered" evidence="1">
    <location>
        <begin position="1"/>
        <end position="25"/>
    </location>
</feature>
<name>A0A2L2LCA4_AGRTU</name>
<gene>
    <name evidence="2" type="ORF">At1D1609_19310</name>
</gene>
<organism evidence="2 3">
    <name type="scientific">Agrobacterium tumefaciens</name>
    <dbReference type="NCBI Taxonomy" id="358"/>
    <lineage>
        <taxon>Bacteria</taxon>
        <taxon>Pseudomonadati</taxon>
        <taxon>Pseudomonadota</taxon>
        <taxon>Alphaproteobacteria</taxon>
        <taxon>Hyphomicrobiales</taxon>
        <taxon>Rhizobiaceae</taxon>
        <taxon>Rhizobium/Agrobacterium group</taxon>
        <taxon>Agrobacterium</taxon>
        <taxon>Agrobacterium tumefaciens complex</taxon>
    </lineage>
</organism>
<evidence type="ECO:0000256" key="1">
    <source>
        <dbReference type="SAM" id="MobiDB-lite"/>
    </source>
</evidence>
<dbReference type="Proteomes" id="UP000237717">
    <property type="component" value="Chromosome I"/>
</dbReference>
<protein>
    <submittedName>
        <fullName evidence="2">Terminase</fullName>
    </submittedName>
</protein>